<name>A0A1A0MSS1_MYCMU</name>
<evidence type="ECO:0000313" key="4">
    <source>
        <dbReference type="EMBL" id="OBA88559.1"/>
    </source>
</evidence>
<dbReference type="Proteomes" id="UP000093962">
    <property type="component" value="Unassembled WGS sequence"/>
</dbReference>
<reference evidence="4 5" key="1">
    <citation type="submission" date="2016-06" db="EMBL/GenBank/DDBJ databases">
        <authorList>
            <person name="Kjaerup R.B."/>
            <person name="Dalgaard T.S."/>
            <person name="Juul-Madsen H.R."/>
        </authorList>
    </citation>
    <scope>NUCLEOTIDE SEQUENCE [LARGE SCALE GENOMIC DNA]</scope>
    <source>
        <strain evidence="4 5">1199456.5</strain>
    </source>
</reference>
<keyword evidence="1" id="KW-0805">Transcription regulation</keyword>
<evidence type="ECO:0000256" key="1">
    <source>
        <dbReference type="ARBA" id="ARBA00023015"/>
    </source>
</evidence>
<evidence type="ECO:0000256" key="2">
    <source>
        <dbReference type="ARBA" id="ARBA00023163"/>
    </source>
</evidence>
<accession>A0A1A0MSS1</accession>
<dbReference type="Gene3D" id="1.10.357.10">
    <property type="entry name" value="Tetracycline Repressor, domain 2"/>
    <property type="match status" value="1"/>
</dbReference>
<dbReference type="InterPro" id="IPR036271">
    <property type="entry name" value="Tet_transcr_reg_TetR-rel_C_sf"/>
</dbReference>
<organism evidence="4 5">
    <name type="scientific">Mycolicibacterium mucogenicum</name>
    <name type="common">Mycobacterium mucogenicum</name>
    <dbReference type="NCBI Taxonomy" id="56689"/>
    <lineage>
        <taxon>Bacteria</taxon>
        <taxon>Bacillati</taxon>
        <taxon>Actinomycetota</taxon>
        <taxon>Actinomycetes</taxon>
        <taxon>Mycobacteriales</taxon>
        <taxon>Mycobacteriaceae</taxon>
        <taxon>Mycolicibacterium</taxon>
    </lineage>
</organism>
<dbReference type="SUPFAM" id="SSF48498">
    <property type="entry name" value="Tetracyclin repressor-like, C-terminal domain"/>
    <property type="match status" value="1"/>
</dbReference>
<protein>
    <recommendedName>
        <fullName evidence="3">Tetracyclin repressor-like C-terminal domain-containing protein</fullName>
    </recommendedName>
</protein>
<dbReference type="Pfam" id="PF16925">
    <property type="entry name" value="TetR_C_13"/>
    <property type="match status" value="1"/>
</dbReference>
<dbReference type="AlphaFoldDB" id="A0A1A0MSS1"/>
<keyword evidence="2" id="KW-0804">Transcription</keyword>
<feature type="domain" description="Tetracyclin repressor-like C-terminal" evidence="3">
    <location>
        <begin position="66"/>
        <end position="139"/>
    </location>
</feature>
<gene>
    <name evidence="4" type="ORF">A5642_16625</name>
</gene>
<proteinExistence type="predicted"/>
<comment type="caution">
    <text evidence="4">The sequence shown here is derived from an EMBL/GenBank/DDBJ whole genome shotgun (WGS) entry which is preliminary data.</text>
</comment>
<sequence length="152" mass="16438">MHFTMDDSAAPDPNDLVRALLSAQSRQLSVVTSVSCFDVWRDSLVEGSRQSGDPPGGALGVLIALLADRNESIRTAATSYFSGWRRLLATTMRRLQERGRLRADADPEALATGLVAGVQGGYLRVKASGDPHHLVMAIEMALERIRSFADQG</sequence>
<dbReference type="InterPro" id="IPR011075">
    <property type="entry name" value="TetR_C"/>
</dbReference>
<evidence type="ECO:0000259" key="3">
    <source>
        <dbReference type="Pfam" id="PF16925"/>
    </source>
</evidence>
<dbReference type="EMBL" id="LZSF01000103">
    <property type="protein sequence ID" value="OBA88559.1"/>
    <property type="molecule type" value="Genomic_DNA"/>
</dbReference>
<evidence type="ECO:0000313" key="5">
    <source>
        <dbReference type="Proteomes" id="UP000093962"/>
    </source>
</evidence>